<comment type="caution">
    <text evidence="1">The sequence shown here is derived from an EMBL/GenBank/DDBJ whole genome shotgun (WGS) entry which is preliminary data.</text>
</comment>
<dbReference type="Proteomes" id="UP001281614">
    <property type="component" value="Unassembled WGS sequence"/>
</dbReference>
<dbReference type="EMBL" id="VYYT01000206">
    <property type="protein sequence ID" value="KAK2756866.1"/>
    <property type="molecule type" value="Genomic_DNA"/>
</dbReference>
<reference evidence="1" key="1">
    <citation type="submission" date="2023-02" db="EMBL/GenBank/DDBJ databases">
        <title>Colletotrichum kahawae CIFC_Que2 genome sequencing and assembly.</title>
        <authorList>
            <person name="Baroncelli R."/>
        </authorList>
    </citation>
    <scope>NUCLEOTIDE SEQUENCE</scope>
    <source>
        <strain evidence="1">CIFC_Que2</strain>
    </source>
</reference>
<organism evidence="1 2">
    <name type="scientific">Colletotrichum kahawae</name>
    <name type="common">Coffee berry disease fungus</name>
    <dbReference type="NCBI Taxonomy" id="34407"/>
    <lineage>
        <taxon>Eukaryota</taxon>
        <taxon>Fungi</taxon>
        <taxon>Dikarya</taxon>
        <taxon>Ascomycota</taxon>
        <taxon>Pezizomycotina</taxon>
        <taxon>Sordariomycetes</taxon>
        <taxon>Hypocreomycetidae</taxon>
        <taxon>Glomerellales</taxon>
        <taxon>Glomerellaceae</taxon>
        <taxon>Colletotrichum</taxon>
        <taxon>Colletotrichum gloeosporioides species complex</taxon>
    </lineage>
</organism>
<name>A0AAE0D5B7_COLKA</name>
<protein>
    <submittedName>
        <fullName evidence="1">Uncharacterized protein</fullName>
    </submittedName>
</protein>
<gene>
    <name evidence="1" type="ORF">CKAH01_17100</name>
</gene>
<dbReference type="AlphaFoldDB" id="A0AAE0D5B7"/>
<accession>A0AAE0D5B7</accession>
<evidence type="ECO:0000313" key="1">
    <source>
        <dbReference type="EMBL" id="KAK2756866.1"/>
    </source>
</evidence>
<sequence>MASPLPPSRTVYPAPRRGEMHLKTFRSYLQARRLN</sequence>
<evidence type="ECO:0000313" key="2">
    <source>
        <dbReference type="Proteomes" id="UP001281614"/>
    </source>
</evidence>
<keyword evidence="2" id="KW-1185">Reference proteome</keyword>
<proteinExistence type="predicted"/>